<feature type="transmembrane region" description="Helical" evidence="4">
    <location>
        <begin position="203"/>
        <end position="228"/>
    </location>
</feature>
<feature type="region of interest" description="Disordered" evidence="3">
    <location>
        <begin position="242"/>
        <end position="275"/>
    </location>
</feature>
<keyword evidence="6" id="KW-1185">Reference proteome</keyword>
<dbReference type="PROSITE" id="PS01180">
    <property type="entry name" value="CUB"/>
    <property type="match status" value="1"/>
</dbReference>
<feature type="transmembrane region" description="Helical" evidence="4">
    <location>
        <begin position="21"/>
        <end position="41"/>
    </location>
</feature>
<evidence type="ECO:0000313" key="6">
    <source>
        <dbReference type="Proteomes" id="UP000887574"/>
    </source>
</evidence>
<keyword evidence="4" id="KW-0812">Transmembrane</keyword>
<dbReference type="WBParaSite" id="jg3019">
    <property type="protein sequence ID" value="jg3019"/>
    <property type="gene ID" value="jg3019"/>
</dbReference>
<name>A0A915E6A1_9BILA</name>
<dbReference type="SUPFAM" id="SSF49854">
    <property type="entry name" value="Spermadhesin, CUB domain"/>
    <property type="match status" value="1"/>
</dbReference>
<keyword evidence="4" id="KW-1133">Transmembrane helix</keyword>
<sequence length="275" mass="31132">MWLPTLSTPQIISRSGRRNILTFDSLSFIFLVFSSLLLLLVDGEEVPSGSKLLSRCKCQNKVLMLLREDDQRVIFSPQFPRPYCPSLNCLWRVMAGPDAASNTTLIHFSAKNVDLRRGRDFIHFHDNYFLHNTPVGDQANENLGNSSFNCTGNLPLCEYKSSSGLLTIQFISDGGVPDNYGFQGTVVLHDRQLKKLLGSRTMWSVFVAIGVGILLAVLLTVFLVYLLLKWWQRRRARRQQLKQLSNNSSGGHEDETCQHHHHQEDTSKALLTADK</sequence>
<evidence type="ECO:0000256" key="2">
    <source>
        <dbReference type="PROSITE-ProRule" id="PRU00059"/>
    </source>
</evidence>
<dbReference type="Proteomes" id="UP000887574">
    <property type="component" value="Unplaced"/>
</dbReference>
<evidence type="ECO:0000259" key="5">
    <source>
        <dbReference type="PROSITE" id="PS01180"/>
    </source>
</evidence>
<feature type="compositionally biased region" description="Basic and acidic residues" evidence="3">
    <location>
        <begin position="251"/>
        <end position="275"/>
    </location>
</feature>
<keyword evidence="4" id="KW-0472">Membrane</keyword>
<accession>A0A915E6A1</accession>
<protein>
    <submittedName>
        <fullName evidence="7">CUB domain-containing protein</fullName>
    </submittedName>
</protein>
<evidence type="ECO:0000256" key="1">
    <source>
        <dbReference type="ARBA" id="ARBA00023157"/>
    </source>
</evidence>
<keyword evidence="1" id="KW-1015">Disulfide bond</keyword>
<feature type="domain" description="CUB" evidence="5">
    <location>
        <begin position="58"/>
        <end position="189"/>
    </location>
</feature>
<evidence type="ECO:0000313" key="7">
    <source>
        <dbReference type="WBParaSite" id="jg3019"/>
    </source>
</evidence>
<comment type="caution">
    <text evidence="2">Lacks conserved residue(s) required for the propagation of feature annotation.</text>
</comment>
<dbReference type="InterPro" id="IPR035914">
    <property type="entry name" value="Sperma_CUB_dom_sf"/>
</dbReference>
<reference evidence="7" key="1">
    <citation type="submission" date="2022-11" db="UniProtKB">
        <authorList>
            <consortium name="WormBaseParasite"/>
        </authorList>
    </citation>
    <scope>IDENTIFICATION</scope>
</reference>
<dbReference type="Gene3D" id="2.60.120.290">
    <property type="entry name" value="Spermadhesin, CUB domain"/>
    <property type="match status" value="1"/>
</dbReference>
<dbReference type="AlphaFoldDB" id="A0A915E6A1"/>
<proteinExistence type="predicted"/>
<organism evidence="6 7">
    <name type="scientific">Ditylenchus dipsaci</name>
    <dbReference type="NCBI Taxonomy" id="166011"/>
    <lineage>
        <taxon>Eukaryota</taxon>
        <taxon>Metazoa</taxon>
        <taxon>Ecdysozoa</taxon>
        <taxon>Nematoda</taxon>
        <taxon>Chromadorea</taxon>
        <taxon>Rhabditida</taxon>
        <taxon>Tylenchina</taxon>
        <taxon>Tylenchomorpha</taxon>
        <taxon>Sphaerularioidea</taxon>
        <taxon>Anguinidae</taxon>
        <taxon>Anguininae</taxon>
        <taxon>Ditylenchus</taxon>
    </lineage>
</organism>
<dbReference type="CDD" id="cd00041">
    <property type="entry name" value="CUB"/>
    <property type="match status" value="1"/>
</dbReference>
<dbReference type="InterPro" id="IPR000859">
    <property type="entry name" value="CUB_dom"/>
</dbReference>
<evidence type="ECO:0000256" key="4">
    <source>
        <dbReference type="SAM" id="Phobius"/>
    </source>
</evidence>
<evidence type="ECO:0000256" key="3">
    <source>
        <dbReference type="SAM" id="MobiDB-lite"/>
    </source>
</evidence>